<keyword evidence="1" id="KW-1133">Transmembrane helix</keyword>
<comment type="caution">
    <text evidence="2">The sequence shown here is derived from an EMBL/GenBank/DDBJ whole genome shotgun (WGS) entry which is preliminary data.</text>
</comment>
<dbReference type="RefSeq" id="WP_114283109.1">
    <property type="nucleotide sequence ID" value="NZ_PSYR01000002.1"/>
</dbReference>
<evidence type="ECO:0008006" key="4">
    <source>
        <dbReference type="Google" id="ProtNLM"/>
    </source>
</evidence>
<feature type="transmembrane region" description="Helical" evidence="1">
    <location>
        <begin position="20"/>
        <end position="43"/>
    </location>
</feature>
<proteinExistence type="predicted"/>
<evidence type="ECO:0000313" key="2">
    <source>
        <dbReference type="EMBL" id="RCN56399.1"/>
    </source>
</evidence>
<dbReference type="EMBL" id="PSYR01000002">
    <property type="protein sequence ID" value="RCN56399.1"/>
    <property type="molecule type" value="Genomic_DNA"/>
</dbReference>
<dbReference type="OrthoDB" id="9895856at2"/>
<organism evidence="2 3">
    <name type="scientific">Acidiferrobacter thiooxydans</name>
    <dbReference type="NCBI Taxonomy" id="163359"/>
    <lineage>
        <taxon>Bacteria</taxon>
        <taxon>Pseudomonadati</taxon>
        <taxon>Pseudomonadota</taxon>
        <taxon>Gammaproteobacteria</taxon>
        <taxon>Acidiferrobacterales</taxon>
        <taxon>Acidiferrobacteraceae</taxon>
        <taxon>Acidiferrobacter</taxon>
    </lineage>
</organism>
<keyword evidence="1" id="KW-0812">Transmembrane</keyword>
<dbReference type="AlphaFoldDB" id="A0A368HGS5"/>
<evidence type="ECO:0000256" key="1">
    <source>
        <dbReference type="SAM" id="Phobius"/>
    </source>
</evidence>
<evidence type="ECO:0000313" key="3">
    <source>
        <dbReference type="Proteomes" id="UP000253250"/>
    </source>
</evidence>
<reference evidence="2 3" key="1">
    <citation type="submission" date="2018-02" db="EMBL/GenBank/DDBJ databases">
        <title>Insights into the biology of acidophilic members of the Acidiferrobacteraceae family derived from comparative genomic analyses.</title>
        <authorList>
            <person name="Issotta F."/>
            <person name="Thyssen C."/>
            <person name="Mena C."/>
            <person name="Moya A."/>
            <person name="Bellenberg S."/>
            <person name="Sproer C."/>
            <person name="Covarrubias P.C."/>
            <person name="Sand W."/>
            <person name="Quatrini R."/>
            <person name="Vera M."/>
        </authorList>
    </citation>
    <scope>NUCLEOTIDE SEQUENCE [LARGE SCALE GENOMIC DNA]</scope>
    <source>
        <strain evidence="3">m-1</strain>
    </source>
</reference>
<dbReference type="Proteomes" id="UP000253250">
    <property type="component" value="Unassembled WGS sequence"/>
</dbReference>
<keyword evidence="1" id="KW-0472">Membrane</keyword>
<protein>
    <recommendedName>
        <fullName evidence="4">Type 4 fimbrial biogenesis protein PilX N-terminal domain-containing protein</fullName>
    </recommendedName>
</protein>
<accession>A0A368HGS5</accession>
<keyword evidence="3" id="KW-1185">Reference proteome</keyword>
<sequence>MLIAGSHTGIREGAARQRGVTLMLAIFVILALTFAVLGLVYFVRYGSEVASNSAVHTEAIQATDIGLEAANTQLQLHSGFPEASNMTGIQWWYNPAPTALGPPQPPPVSFWATCAPTKSCGATSIIINGVTFNVEYVVAPSGLPPAVLNGASQASSTTTSYMTYLAYVNAQLSNQGLAAGERHNMNADIEATLRKVE</sequence>
<name>A0A368HGS5_9GAMM</name>
<gene>
    <name evidence="2" type="ORF">C4900_11270</name>
</gene>